<evidence type="ECO:0000313" key="4">
    <source>
        <dbReference type="Proteomes" id="UP000034392"/>
    </source>
</evidence>
<reference evidence="3" key="1">
    <citation type="submission" date="2015-05" db="EMBL/GenBank/DDBJ databases">
        <title>The complete genome of Altererythrobacter atlanticus strain 26DY36.</title>
        <authorList>
            <person name="Wu Y.-H."/>
            <person name="Cheng H."/>
            <person name="Wu X.-W."/>
        </authorList>
    </citation>
    <scope>NUCLEOTIDE SEQUENCE [LARGE SCALE GENOMIC DNA]</scope>
    <source>
        <strain evidence="3">26DY36</strain>
    </source>
</reference>
<keyword evidence="2" id="KW-0812">Transmembrane</keyword>
<dbReference type="STRING" id="1267766.WYH_02668"/>
<keyword evidence="4" id="KW-1185">Reference proteome</keyword>
<dbReference type="KEGG" id="aay:WYH_02668"/>
<dbReference type="Proteomes" id="UP000034392">
    <property type="component" value="Chromosome"/>
</dbReference>
<dbReference type="EMBL" id="CP011452">
    <property type="protein sequence ID" value="AKH43698.1"/>
    <property type="molecule type" value="Genomic_DNA"/>
</dbReference>
<feature type="transmembrane region" description="Helical" evidence="2">
    <location>
        <begin position="105"/>
        <end position="127"/>
    </location>
</feature>
<evidence type="ECO:0000313" key="3">
    <source>
        <dbReference type="EMBL" id="AKH43698.1"/>
    </source>
</evidence>
<dbReference type="PATRIC" id="fig|1267766.3.peg.2703"/>
<keyword evidence="2" id="KW-0472">Membrane</keyword>
<evidence type="ECO:0000256" key="2">
    <source>
        <dbReference type="SAM" id="Phobius"/>
    </source>
</evidence>
<accession>A0A0F7KTG1</accession>
<dbReference type="AlphaFoldDB" id="A0A0F7KTG1"/>
<feature type="compositionally biased region" description="Polar residues" evidence="1">
    <location>
        <begin position="13"/>
        <end position="25"/>
    </location>
</feature>
<evidence type="ECO:0000256" key="1">
    <source>
        <dbReference type="SAM" id="MobiDB-lite"/>
    </source>
</evidence>
<proteinExistence type="predicted"/>
<dbReference type="RefSeq" id="WP_179945415.1">
    <property type="nucleotide sequence ID" value="NZ_CP011452.2"/>
</dbReference>
<protein>
    <submittedName>
        <fullName evidence="3">Uncharacterized protein</fullName>
    </submittedName>
</protein>
<name>A0A0F7KTG1_9SPHN</name>
<feature type="transmembrane region" description="Helical" evidence="2">
    <location>
        <begin position="133"/>
        <end position="155"/>
    </location>
</feature>
<keyword evidence="2" id="KW-1133">Transmembrane helix</keyword>
<organism evidence="3 4">
    <name type="scientific">Croceibacterium atlanticum</name>
    <dbReference type="NCBI Taxonomy" id="1267766"/>
    <lineage>
        <taxon>Bacteria</taxon>
        <taxon>Pseudomonadati</taxon>
        <taxon>Pseudomonadota</taxon>
        <taxon>Alphaproteobacteria</taxon>
        <taxon>Sphingomonadales</taxon>
        <taxon>Erythrobacteraceae</taxon>
        <taxon>Croceibacterium</taxon>
    </lineage>
</organism>
<feature type="region of interest" description="Disordered" evidence="1">
    <location>
        <begin position="1"/>
        <end position="29"/>
    </location>
</feature>
<feature type="compositionally biased region" description="Basic and acidic residues" evidence="1">
    <location>
        <begin position="1"/>
        <end position="12"/>
    </location>
</feature>
<gene>
    <name evidence="3" type="ORF">WYH_02668</name>
</gene>
<sequence length="230" mass="24637">MSNKGEKDRSSDDSGLNSGSPSGENDQALEKVRVREVVGTVFNQDLLESMVSELTTAGFDRSDIDLMASWDTIRQQLPTIYPDPAVLSEIPDLPRRKLVTDDEEVSVTGLVFGTLITVSALAVGAPVVASGGALAAVIAASTGGGLLGAALANAVRKILTKGMDPDTLERDLWRGGLVVFVRARAAEAEERAQAIMRRNGARNVHVHEIELKKTLDDLPLARIQPDPWLD</sequence>